<dbReference type="Gene3D" id="3.40.50.10470">
    <property type="entry name" value="Translation initiation factor eif-2b, domain 2"/>
    <property type="match status" value="1"/>
</dbReference>
<proteinExistence type="inferred from homology"/>
<dbReference type="GO" id="GO:0046523">
    <property type="term" value="F:S-methyl-5-thioribose-1-phosphate isomerase activity"/>
    <property type="evidence" value="ECO:0007669"/>
    <property type="project" value="TreeGrafter"/>
</dbReference>
<organism evidence="2 3">
    <name type="scientific">Stygiobacter electus</name>
    <dbReference type="NCBI Taxonomy" id="3032292"/>
    <lineage>
        <taxon>Bacteria</taxon>
        <taxon>Pseudomonadati</taxon>
        <taxon>Ignavibacteriota</taxon>
        <taxon>Ignavibacteria</taxon>
        <taxon>Ignavibacteriales</taxon>
        <taxon>Melioribacteraceae</taxon>
        <taxon>Stygiobacter</taxon>
    </lineage>
</organism>
<dbReference type="RefSeq" id="WP_321535307.1">
    <property type="nucleotide sequence ID" value="NZ_JARGDL010000004.1"/>
</dbReference>
<evidence type="ECO:0000256" key="1">
    <source>
        <dbReference type="RuleBase" id="RU003814"/>
    </source>
</evidence>
<accession>A0AAE3NWV9</accession>
<dbReference type="InterPro" id="IPR000649">
    <property type="entry name" value="IF-2B-related"/>
</dbReference>
<dbReference type="InterPro" id="IPR037171">
    <property type="entry name" value="NagB/RpiA_transferase-like"/>
</dbReference>
<dbReference type="GO" id="GO:0019509">
    <property type="term" value="P:L-methionine salvage from methylthioadenosine"/>
    <property type="evidence" value="ECO:0007669"/>
    <property type="project" value="TreeGrafter"/>
</dbReference>
<protein>
    <recommendedName>
        <fullName evidence="4">Translation initiation factor eIF-2B</fullName>
    </recommendedName>
</protein>
<dbReference type="SUPFAM" id="SSF100950">
    <property type="entry name" value="NagB/RpiA/CoA transferase-like"/>
    <property type="match status" value="1"/>
</dbReference>
<gene>
    <name evidence="2" type="ORF">P0M35_05220</name>
</gene>
<dbReference type="EMBL" id="JARGDL010000004">
    <property type="protein sequence ID" value="MDF1611541.1"/>
    <property type="molecule type" value="Genomic_DNA"/>
</dbReference>
<comment type="similarity">
    <text evidence="1">Belongs to the eIF-2B alpha/beta/delta subunits family.</text>
</comment>
<comment type="caution">
    <text evidence="2">The sequence shown here is derived from an EMBL/GenBank/DDBJ whole genome shotgun (WGS) entry which is preliminary data.</text>
</comment>
<dbReference type="Proteomes" id="UP001221302">
    <property type="component" value="Unassembled WGS sequence"/>
</dbReference>
<evidence type="ECO:0000313" key="2">
    <source>
        <dbReference type="EMBL" id="MDF1611541.1"/>
    </source>
</evidence>
<name>A0AAE3NWV9_9BACT</name>
<dbReference type="InterPro" id="IPR042529">
    <property type="entry name" value="IF_2B-like_C"/>
</dbReference>
<evidence type="ECO:0000313" key="3">
    <source>
        <dbReference type="Proteomes" id="UP001221302"/>
    </source>
</evidence>
<keyword evidence="3" id="KW-1185">Reference proteome</keyword>
<dbReference type="AlphaFoldDB" id="A0AAE3NWV9"/>
<evidence type="ECO:0008006" key="4">
    <source>
        <dbReference type="Google" id="ProtNLM"/>
    </source>
</evidence>
<sequence length="255" mass="29948">MNNKISKLFDDKTSGSFEILYELHNHLKEQISFLKIFPNFVENVADKFPSFENIQKYLSELKLSIKKNNIDKFFKKYDKYFQNINDTLFLHSQNELKKFDTFLTISNSKTLFELFIRLKITNPKLKVIICESRPKFEGRIFAQKLSKNKINVEIITESMIYFKTKEIDAGIIGADSILKNGNVVNKVGSALIALSCKNFNKPFFVVADKSKFKKTNRFIQKEMPPDEIWRHNNTKIKNFYFEEIPKNLITKIISD</sequence>
<dbReference type="PANTHER" id="PTHR43475:SF1">
    <property type="entry name" value="METHYLTHIORIBOSE-1-PHOSPHATE ISOMERASE"/>
    <property type="match status" value="1"/>
</dbReference>
<dbReference type="PANTHER" id="PTHR43475">
    <property type="entry name" value="METHYLTHIORIBOSE-1-PHOSPHATE ISOMERASE"/>
    <property type="match status" value="1"/>
</dbReference>
<reference evidence="2" key="1">
    <citation type="submission" date="2023-03" db="EMBL/GenBank/DDBJ databases">
        <title>Stygiobacter electus gen. nov., sp. nov., facultatively anaerobic thermotolerant bacterium of the class Ignavibacteria from a well of Yessentuki mineral water deposit.</title>
        <authorList>
            <person name="Podosokorskaya O.A."/>
            <person name="Elcheninov A.G."/>
            <person name="Petrova N.F."/>
            <person name="Zavarzina D.G."/>
            <person name="Kublanov I.V."/>
            <person name="Merkel A.Y."/>
        </authorList>
    </citation>
    <scope>NUCLEOTIDE SEQUENCE</scope>
    <source>
        <strain evidence="2">09-Me</strain>
    </source>
</reference>
<dbReference type="Pfam" id="PF01008">
    <property type="entry name" value="IF-2B"/>
    <property type="match status" value="1"/>
</dbReference>